<dbReference type="InterPro" id="IPR016432">
    <property type="entry name" value="RNP4"/>
</dbReference>
<keyword evidence="10" id="KW-1185">Reference proteome</keyword>
<evidence type="ECO:0000313" key="9">
    <source>
        <dbReference type="EMBL" id="CAK8690286.1"/>
    </source>
</evidence>
<evidence type="ECO:0000256" key="6">
    <source>
        <dbReference type="ARBA" id="ARBA00022801"/>
    </source>
</evidence>
<keyword evidence="3" id="KW-0540">Nuclease</keyword>
<dbReference type="Gene3D" id="6.20.50.20">
    <property type="match status" value="1"/>
</dbReference>
<evidence type="ECO:0000256" key="7">
    <source>
        <dbReference type="ARBA" id="ARBA00022833"/>
    </source>
</evidence>
<proteinExistence type="inferred from homology"/>
<evidence type="ECO:0000256" key="2">
    <source>
        <dbReference type="ARBA" id="ARBA00022694"/>
    </source>
</evidence>
<accession>A0ABP0GHC1</accession>
<gene>
    <name evidence="9" type="ORF">CVLEPA_LOCUS22916</name>
</gene>
<dbReference type="HAMAP" id="MF_00757">
    <property type="entry name" value="RNase_P_4"/>
    <property type="match status" value="1"/>
</dbReference>
<keyword evidence="4" id="KW-0479">Metal-binding</keyword>
<evidence type="ECO:0000256" key="5">
    <source>
        <dbReference type="ARBA" id="ARBA00022759"/>
    </source>
</evidence>
<dbReference type="InterPro" id="IPR007175">
    <property type="entry name" value="Rpr2/Snm1/Rpp21"/>
</dbReference>
<dbReference type="PANTHER" id="PTHR14742:SF0">
    <property type="entry name" value="RIBONUCLEASE P PROTEIN SUBUNIT P21"/>
    <property type="match status" value="1"/>
</dbReference>
<comment type="similarity">
    <text evidence="8">Belongs to the eukaryotic/archaeal RNase P protein component 4 family.</text>
</comment>
<comment type="caution">
    <text evidence="9">The sequence shown here is derived from an EMBL/GenBank/DDBJ whole genome shotgun (WGS) entry which is preliminary data.</text>
</comment>
<evidence type="ECO:0000313" key="10">
    <source>
        <dbReference type="Proteomes" id="UP001642483"/>
    </source>
</evidence>
<evidence type="ECO:0000256" key="4">
    <source>
        <dbReference type="ARBA" id="ARBA00022723"/>
    </source>
</evidence>
<evidence type="ECO:0000256" key="1">
    <source>
        <dbReference type="ARBA" id="ARBA00022490"/>
    </source>
</evidence>
<dbReference type="Proteomes" id="UP001642483">
    <property type="component" value="Unassembled WGS sequence"/>
</dbReference>
<keyword evidence="6" id="KW-0378">Hydrolase</keyword>
<organism evidence="9 10">
    <name type="scientific">Clavelina lepadiformis</name>
    <name type="common">Light-bulb sea squirt</name>
    <name type="synonym">Ascidia lepadiformis</name>
    <dbReference type="NCBI Taxonomy" id="159417"/>
    <lineage>
        <taxon>Eukaryota</taxon>
        <taxon>Metazoa</taxon>
        <taxon>Chordata</taxon>
        <taxon>Tunicata</taxon>
        <taxon>Ascidiacea</taxon>
        <taxon>Aplousobranchia</taxon>
        <taxon>Clavelinidae</taxon>
        <taxon>Clavelina</taxon>
    </lineage>
</organism>
<keyword evidence="5" id="KW-0255">Endonuclease</keyword>
<keyword evidence="2" id="KW-0819">tRNA processing</keyword>
<evidence type="ECO:0000256" key="3">
    <source>
        <dbReference type="ARBA" id="ARBA00022722"/>
    </source>
</evidence>
<dbReference type="PANTHER" id="PTHR14742">
    <property type="entry name" value="RIBONUCLEASE P SUBUNIT P21"/>
    <property type="match status" value="1"/>
</dbReference>
<evidence type="ECO:0000256" key="8">
    <source>
        <dbReference type="ARBA" id="ARBA00038402"/>
    </source>
</evidence>
<dbReference type="EMBL" id="CAWYQH010000114">
    <property type="protein sequence ID" value="CAK8690286.1"/>
    <property type="molecule type" value="Genomic_DNA"/>
</dbReference>
<dbReference type="Pfam" id="PF04032">
    <property type="entry name" value="Rpr2"/>
    <property type="match status" value="1"/>
</dbReference>
<name>A0ABP0GHC1_CLALP</name>
<reference evidence="9 10" key="1">
    <citation type="submission" date="2024-02" db="EMBL/GenBank/DDBJ databases">
        <authorList>
            <person name="Daric V."/>
            <person name="Darras S."/>
        </authorList>
    </citation>
    <scope>NUCLEOTIDE SEQUENCE [LARGE SCALE GENOMIC DNA]</scope>
</reference>
<keyword evidence="7" id="KW-0862">Zinc</keyword>
<protein>
    <submittedName>
        <fullName evidence="9">Uncharacterized protein</fullName>
    </submittedName>
</protein>
<sequence>MGKKKRKLGRAVQKKDVFQRLNFLYQASYTALSMKPANHELARYYAATMKALALRNVVRLSPQIKRTICKKCGIILVPGVTCKVRNRSGRERFTMVHCLDCGYSRRFFLDPNYSLWNDNEENIDQIVIVKP</sequence>
<keyword evidence="1" id="KW-0963">Cytoplasm</keyword>